<dbReference type="AlphaFoldDB" id="A0A438FFH5"/>
<dbReference type="GO" id="GO:0010333">
    <property type="term" value="F:terpene synthase activity"/>
    <property type="evidence" value="ECO:0007669"/>
    <property type="project" value="InterPro"/>
</dbReference>
<evidence type="ECO:0000259" key="1">
    <source>
        <dbReference type="Pfam" id="PF01397"/>
    </source>
</evidence>
<comment type="caution">
    <text evidence="2">The sequence shown here is derived from an EMBL/GenBank/DDBJ whole genome shotgun (WGS) entry which is preliminary data.</text>
</comment>
<dbReference type="SUPFAM" id="SSF48239">
    <property type="entry name" value="Terpenoid cyclases/Protein prenyltransferases"/>
    <property type="match status" value="1"/>
</dbReference>
<protein>
    <submittedName>
        <fullName evidence="2">(3S,6E)-nerolidol synthase 1, chloroplastic</fullName>
    </submittedName>
</protein>
<dbReference type="InterPro" id="IPR008930">
    <property type="entry name" value="Terpenoid_cyclase/PrenylTrfase"/>
</dbReference>
<accession>A0A438FFH5</accession>
<dbReference type="EMBL" id="QGNW01000930">
    <property type="protein sequence ID" value="RVW58718.1"/>
    <property type="molecule type" value="Genomic_DNA"/>
</dbReference>
<organism evidence="2 3">
    <name type="scientific">Vitis vinifera</name>
    <name type="common">Grape</name>
    <dbReference type="NCBI Taxonomy" id="29760"/>
    <lineage>
        <taxon>Eukaryota</taxon>
        <taxon>Viridiplantae</taxon>
        <taxon>Streptophyta</taxon>
        <taxon>Embryophyta</taxon>
        <taxon>Tracheophyta</taxon>
        <taxon>Spermatophyta</taxon>
        <taxon>Magnoliopsida</taxon>
        <taxon>eudicotyledons</taxon>
        <taxon>Gunneridae</taxon>
        <taxon>Pentapetalae</taxon>
        <taxon>rosids</taxon>
        <taxon>Vitales</taxon>
        <taxon>Vitaceae</taxon>
        <taxon>Viteae</taxon>
        <taxon>Vitis</taxon>
    </lineage>
</organism>
<dbReference type="GO" id="GO:0016114">
    <property type="term" value="P:terpenoid biosynthetic process"/>
    <property type="evidence" value="ECO:0007669"/>
    <property type="project" value="InterPro"/>
</dbReference>
<reference evidence="2 3" key="1">
    <citation type="journal article" date="2018" name="PLoS Genet.">
        <title>Population sequencing reveals clonal diversity and ancestral inbreeding in the grapevine cultivar Chardonnay.</title>
        <authorList>
            <person name="Roach M.J."/>
            <person name="Johnson D.L."/>
            <person name="Bohlmann J."/>
            <person name="van Vuuren H.J."/>
            <person name="Jones S.J."/>
            <person name="Pretorius I.S."/>
            <person name="Schmidt S.A."/>
            <person name="Borneman A.R."/>
        </authorList>
    </citation>
    <scope>NUCLEOTIDE SEQUENCE [LARGE SCALE GENOMIC DNA]</scope>
    <source>
        <strain evidence="3">cv. Chardonnay</strain>
        <tissue evidence="2">Leaf</tissue>
    </source>
</reference>
<dbReference type="PANTHER" id="PTHR31225:SF234">
    <property type="entry name" value="TERPENE SYNTHASE 4-RELATED"/>
    <property type="match status" value="1"/>
</dbReference>
<dbReference type="InterPro" id="IPR050148">
    <property type="entry name" value="Terpene_synthase-like"/>
</dbReference>
<dbReference type="InterPro" id="IPR036965">
    <property type="entry name" value="Terpene_synth_N_sf"/>
</dbReference>
<name>A0A438FFH5_VITVI</name>
<dbReference type="InterPro" id="IPR001906">
    <property type="entry name" value="Terpene_synth_N"/>
</dbReference>
<evidence type="ECO:0000313" key="2">
    <source>
        <dbReference type="EMBL" id="RVW58718.1"/>
    </source>
</evidence>
<proteinExistence type="predicted"/>
<feature type="domain" description="Terpene synthase N-terminal" evidence="1">
    <location>
        <begin position="46"/>
        <end position="158"/>
    </location>
</feature>
<dbReference type="PANTHER" id="PTHR31225">
    <property type="entry name" value="OS04G0344100 PROTEIN-RELATED"/>
    <property type="match status" value="1"/>
</dbReference>
<sequence>MPSAHTWSIAKDQNLVSIPSEKDNHPSTEYPNLTNEFYMEHAQKLEEVRSVLKERLHTKFNTMSDCHNNLYELALGFRLLRQEGYYASADVFNNLKDTEGKIQEKLSEDVKGLMGLYEASQLSIKGEDILEEIGNFSSQLLNAWNTHNDHSQARIVRNTLGHPHHKSLARFMAKSFLSDFKAQMDG</sequence>
<gene>
    <name evidence="2" type="primary">NES1_5</name>
    <name evidence="2" type="ORF">CK203_102681</name>
</gene>
<dbReference type="Gene3D" id="1.50.10.130">
    <property type="entry name" value="Terpene synthase, N-terminal domain"/>
    <property type="match status" value="1"/>
</dbReference>
<dbReference type="Proteomes" id="UP000288805">
    <property type="component" value="Unassembled WGS sequence"/>
</dbReference>
<dbReference type="Pfam" id="PF01397">
    <property type="entry name" value="Terpene_synth"/>
    <property type="match status" value="1"/>
</dbReference>
<evidence type="ECO:0000313" key="3">
    <source>
        <dbReference type="Proteomes" id="UP000288805"/>
    </source>
</evidence>